<dbReference type="HOGENOM" id="CLU_571818_0_0_1"/>
<evidence type="ECO:0008006" key="9">
    <source>
        <dbReference type="Google" id="ProtNLM"/>
    </source>
</evidence>
<dbReference type="InterPro" id="IPR011990">
    <property type="entry name" value="TPR-like_helical_dom_sf"/>
</dbReference>
<reference evidence="8" key="1">
    <citation type="submission" date="2003-08" db="EMBL/GenBank/DDBJ databases">
        <authorList>
            <person name="Birren B."/>
            <person name="Nusbaum C."/>
            <person name="Abebe A."/>
            <person name="Abouelleil A."/>
            <person name="Adekoya E."/>
            <person name="Ait-zahra M."/>
            <person name="Allen N."/>
            <person name="Allen T."/>
            <person name="An P."/>
            <person name="Anderson M."/>
            <person name="Anderson S."/>
            <person name="Arachchi H."/>
            <person name="Armbruster J."/>
            <person name="Bachantsang P."/>
            <person name="Baldwin J."/>
            <person name="Barry A."/>
            <person name="Bayul T."/>
            <person name="Blitshsteyn B."/>
            <person name="Bloom T."/>
            <person name="Blye J."/>
            <person name="Boguslavskiy L."/>
            <person name="Borowsky M."/>
            <person name="Boukhgalter B."/>
            <person name="Brunache A."/>
            <person name="Butler J."/>
            <person name="Calixte N."/>
            <person name="Calvo S."/>
            <person name="Camarata J."/>
            <person name="Campo K."/>
            <person name="Chang J."/>
            <person name="Cheshatsang Y."/>
            <person name="Citroen M."/>
            <person name="Collymore A."/>
            <person name="Considine T."/>
            <person name="Cook A."/>
            <person name="Cooke P."/>
            <person name="Corum B."/>
            <person name="Cuomo C."/>
            <person name="David R."/>
            <person name="Dawoe T."/>
            <person name="Degray S."/>
            <person name="Dodge S."/>
            <person name="Dooley K."/>
            <person name="Dorje P."/>
            <person name="Dorjee K."/>
            <person name="Dorris L."/>
            <person name="Duffey N."/>
            <person name="Dupes A."/>
            <person name="Elkins T."/>
            <person name="Engels R."/>
            <person name="Erickson J."/>
            <person name="Farina A."/>
            <person name="Faro S."/>
            <person name="Ferreira P."/>
            <person name="Fischer H."/>
            <person name="Fitzgerald M."/>
            <person name="Foley K."/>
            <person name="Gage D."/>
            <person name="Galagan J."/>
            <person name="Gearin G."/>
            <person name="Gnerre S."/>
            <person name="Gnirke A."/>
            <person name="Goyette A."/>
            <person name="Graham J."/>
            <person name="Grandbois E."/>
            <person name="Gyaltsen K."/>
            <person name="Hafez N."/>
            <person name="Hagopian D."/>
            <person name="Hagos B."/>
            <person name="Hall J."/>
            <person name="Hatcher B."/>
            <person name="Heller A."/>
            <person name="Higgins H."/>
            <person name="Honan T."/>
            <person name="Horn A."/>
            <person name="Houde N."/>
            <person name="Hughes L."/>
            <person name="Hulme W."/>
            <person name="Husby E."/>
            <person name="Iliev I."/>
            <person name="Jaffe D."/>
            <person name="Jones C."/>
            <person name="Kamal M."/>
            <person name="Kamat A."/>
            <person name="Kamvysselis M."/>
            <person name="Karlsson E."/>
            <person name="Kells C."/>
            <person name="Kieu A."/>
            <person name="Kisner P."/>
            <person name="Kodira C."/>
            <person name="Kulbokas E."/>
            <person name="Labutti K."/>
            <person name="Lama D."/>
            <person name="Landers T."/>
            <person name="Leger J."/>
            <person name="Levine S."/>
            <person name="Lewis D."/>
            <person name="Lewis T."/>
            <person name="Lindblad-toh K."/>
            <person name="Liu X."/>
            <person name="Lokyitsang T."/>
            <person name="Lokyitsang Y."/>
            <person name="Lucien O."/>
            <person name="Lui A."/>
            <person name="Ma L.J."/>
            <person name="Mabbitt R."/>
            <person name="Macdonald J."/>
            <person name="Maclean C."/>
            <person name="Major J."/>
            <person name="Manning J."/>
            <person name="Marabella R."/>
            <person name="Maru K."/>
            <person name="Matthews C."/>
            <person name="Mauceli E."/>
            <person name="Mccarthy M."/>
            <person name="Mcdonough S."/>
            <person name="Mcghee T."/>
            <person name="Meldrim J."/>
            <person name="Meneus L."/>
            <person name="Mesirov J."/>
            <person name="Mihalev A."/>
            <person name="Mihova T."/>
            <person name="Mikkelsen T."/>
            <person name="Mlenga V."/>
            <person name="Moru K."/>
            <person name="Mozes J."/>
            <person name="Mulrain L."/>
            <person name="Munson G."/>
            <person name="Naylor J."/>
            <person name="Newes C."/>
            <person name="Nguyen C."/>
            <person name="Nguyen N."/>
            <person name="Nguyen T."/>
            <person name="Nicol R."/>
            <person name="Nielsen C."/>
            <person name="Nizzari M."/>
            <person name="Norbu C."/>
            <person name="Norbu N."/>
            <person name="O'donnell P."/>
            <person name="Okoawo O."/>
            <person name="O'leary S."/>
            <person name="Omotosho B."/>
            <person name="O'neill K."/>
            <person name="Osman S."/>
            <person name="Parker S."/>
            <person name="Perrin D."/>
            <person name="Phunkhang P."/>
            <person name="Piqani B."/>
            <person name="Purcell S."/>
            <person name="Rachupka T."/>
            <person name="Ramasamy U."/>
            <person name="Rameau R."/>
            <person name="Ray V."/>
            <person name="Raymond C."/>
            <person name="Retta R."/>
            <person name="Richardson S."/>
            <person name="Rise C."/>
            <person name="Rodriguez J."/>
            <person name="Rogers J."/>
            <person name="Rogov P."/>
            <person name="Rutman M."/>
            <person name="Schupbach R."/>
            <person name="Seaman C."/>
            <person name="Settipalli S."/>
            <person name="Sharpe T."/>
            <person name="Sheridan J."/>
            <person name="Sherpa N."/>
            <person name="Shi J."/>
            <person name="Smirnov S."/>
            <person name="Smith C."/>
            <person name="Sougnez C."/>
            <person name="Spencer B."/>
            <person name="Stalker J."/>
            <person name="Stange-thomann N."/>
            <person name="Stavropoulos S."/>
            <person name="Stetson K."/>
            <person name="Stone C."/>
            <person name="Stone S."/>
            <person name="Stubbs M."/>
            <person name="Talamas J."/>
            <person name="Tchuinga P."/>
            <person name="Tenzing P."/>
            <person name="Tesfaye S."/>
            <person name="Theodore J."/>
            <person name="Thoulutsang Y."/>
            <person name="Topham K."/>
            <person name="Towey S."/>
            <person name="Tsamla T."/>
            <person name="Tsomo N."/>
            <person name="Vallee D."/>
            <person name="Vassiliev H."/>
            <person name="Venkataraman V."/>
            <person name="Vinson J."/>
            <person name="Vo A."/>
            <person name="Wade C."/>
            <person name="Wang S."/>
            <person name="Wangchuk T."/>
            <person name="Wangdi T."/>
            <person name="Whittaker C."/>
            <person name="Wilkinson J."/>
            <person name="Wu Y."/>
            <person name="Wyman D."/>
            <person name="Yadav S."/>
            <person name="Yang S."/>
            <person name="Yang X."/>
            <person name="Yeager S."/>
            <person name="Yee E."/>
            <person name="Young G."/>
            <person name="Zainoun J."/>
            <person name="Zembeck L."/>
            <person name="Zimmer A."/>
            <person name="Zody M."/>
            <person name="Lander E."/>
        </authorList>
    </citation>
    <scope>NUCLEOTIDE SEQUENCE [LARGE SCALE GENOMIC DNA]</scope>
</reference>
<reference evidence="7" key="3">
    <citation type="submission" date="2025-09" db="UniProtKB">
        <authorList>
            <consortium name="Ensembl"/>
        </authorList>
    </citation>
    <scope>IDENTIFICATION</scope>
</reference>
<protein>
    <recommendedName>
        <fullName evidence="9">Squamous cell carcinoma antigen recognized by T-cells 3</fullName>
    </recommendedName>
</protein>
<dbReference type="FunCoup" id="H2ZFC2">
    <property type="interactions" value="332"/>
</dbReference>
<dbReference type="InterPro" id="IPR003107">
    <property type="entry name" value="HAT"/>
</dbReference>
<evidence type="ECO:0000256" key="5">
    <source>
        <dbReference type="ARBA" id="ARBA00023242"/>
    </source>
</evidence>
<dbReference type="GO" id="GO:0008380">
    <property type="term" value="P:RNA splicing"/>
    <property type="evidence" value="ECO:0007669"/>
    <property type="project" value="UniProtKB-KW"/>
</dbReference>
<dbReference type="PANTHER" id="PTHR17204">
    <property type="entry name" value="PRE-MRNA PROCESSING PROTEIN PRP39-RELATED"/>
    <property type="match status" value="1"/>
</dbReference>
<comment type="subcellular location">
    <subcellularLocation>
        <location evidence="1">Nucleus</location>
    </subcellularLocation>
</comment>
<keyword evidence="4" id="KW-0508">mRNA splicing</keyword>
<feature type="compositionally biased region" description="Acidic residues" evidence="6">
    <location>
        <begin position="47"/>
        <end position="60"/>
    </location>
</feature>
<dbReference type="Proteomes" id="UP000007875">
    <property type="component" value="Unassembled WGS sequence"/>
</dbReference>
<evidence type="ECO:0000313" key="7">
    <source>
        <dbReference type="Ensembl" id="ENSCSAVP00000016288.1"/>
    </source>
</evidence>
<feature type="region of interest" description="Disordered" evidence="6">
    <location>
        <begin position="1"/>
        <end position="60"/>
    </location>
</feature>
<reference evidence="7" key="2">
    <citation type="submission" date="2025-08" db="UniProtKB">
        <authorList>
            <consortium name="Ensembl"/>
        </authorList>
    </citation>
    <scope>IDENTIFICATION</scope>
</reference>
<dbReference type="AlphaFoldDB" id="H2ZFC2"/>
<accession>H2ZFC2</accession>
<dbReference type="GeneTree" id="ENSGT00900000141107"/>
<evidence type="ECO:0000256" key="4">
    <source>
        <dbReference type="ARBA" id="ARBA00023187"/>
    </source>
</evidence>
<evidence type="ECO:0000256" key="6">
    <source>
        <dbReference type="SAM" id="MobiDB-lite"/>
    </source>
</evidence>
<dbReference type="OMA" id="ANYDAHV"/>
<dbReference type="GO" id="GO:0005634">
    <property type="term" value="C:nucleus"/>
    <property type="evidence" value="ECO:0007669"/>
    <property type="project" value="UniProtKB-SubCell"/>
</dbReference>
<dbReference type="Pfam" id="PF23240">
    <property type="entry name" value="HAT_PRP39_N"/>
    <property type="match status" value="1"/>
</dbReference>
<keyword evidence="2" id="KW-0507">mRNA processing</keyword>
<evidence type="ECO:0000256" key="2">
    <source>
        <dbReference type="ARBA" id="ARBA00022664"/>
    </source>
</evidence>
<dbReference type="eggNOG" id="KOG0128">
    <property type="taxonomic scope" value="Eukaryota"/>
</dbReference>
<proteinExistence type="predicted"/>
<dbReference type="PANTHER" id="PTHR17204:SF25">
    <property type="entry name" value="RRM DOMAIN-CONTAINING PROTEIN"/>
    <property type="match status" value="1"/>
</dbReference>
<sequence>MSDTPLADGGIADPVCDPRQIAEEVEMETEGGTNMASETVAPGSNMDAEDSNEDESDEEEVVDLAAIKLLDEKITSSPYNYQAHVDRINLLRKCGEFQSLSAARHEMKKLFPLTKQLWLEWLEDEQKFVESEDDHAKLEELFELSVQDYLAPDIWLEYIQYSIRNIGTESGVKKLRGLLERALSSVGLHVLNGSTVWEAYREIENAVLVTMQPLPGSITTPEQNDRIVQQTTKVGLLFSRQLAVPLLNMELTMLEYEEWWKANGDGEIPQSVLQSYNKALEQLEELKLLEIALESAEAPKRAEYTAYIEHEKKSNNPARMQCIYERAITDDCLNAQLWIDYLKYLTSTLKSGPILLATYERSVRNCPWVGQLWIGLLVTLERNNAPIDKLEPVLNESLAVGFSSASEYVDLWKAWCNHIRRRYADSEDRAMSLAAIRSAFNRATSHLTNNVLTEFGEMGDPDYSLWVYWAQLEAGLSP</sequence>
<evidence type="ECO:0000256" key="1">
    <source>
        <dbReference type="ARBA" id="ARBA00004123"/>
    </source>
</evidence>
<dbReference type="GO" id="GO:0006397">
    <property type="term" value="P:mRNA processing"/>
    <property type="evidence" value="ECO:0007669"/>
    <property type="project" value="UniProtKB-KW"/>
</dbReference>
<dbReference type="InParanoid" id="H2ZFC2"/>
<dbReference type="STRING" id="51511.ENSCSAVP00000016288"/>
<name>H2ZFC2_CIOSA</name>
<keyword evidence="8" id="KW-1185">Reference proteome</keyword>
<dbReference type="SUPFAM" id="SSF48452">
    <property type="entry name" value="TPR-like"/>
    <property type="match status" value="1"/>
</dbReference>
<keyword evidence="3" id="KW-0677">Repeat</keyword>
<keyword evidence="5" id="KW-0539">Nucleus</keyword>
<dbReference type="Gene3D" id="1.25.40.10">
    <property type="entry name" value="Tetratricopeptide repeat domain"/>
    <property type="match status" value="2"/>
</dbReference>
<organism evidence="7 8">
    <name type="scientific">Ciona savignyi</name>
    <name type="common">Pacific transparent sea squirt</name>
    <dbReference type="NCBI Taxonomy" id="51511"/>
    <lineage>
        <taxon>Eukaryota</taxon>
        <taxon>Metazoa</taxon>
        <taxon>Chordata</taxon>
        <taxon>Tunicata</taxon>
        <taxon>Ascidiacea</taxon>
        <taxon>Phlebobranchia</taxon>
        <taxon>Cionidae</taxon>
        <taxon>Ciona</taxon>
    </lineage>
</organism>
<dbReference type="Ensembl" id="ENSCSAVT00000016469.1">
    <property type="protein sequence ID" value="ENSCSAVP00000016288.1"/>
    <property type="gene ID" value="ENSCSAVG00000009584.1"/>
</dbReference>
<evidence type="ECO:0000256" key="3">
    <source>
        <dbReference type="ARBA" id="ARBA00022737"/>
    </source>
</evidence>
<evidence type="ECO:0000313" key="8">
    <source>
        <dbReference type="Proteomes" id="UP000007875"/>
    </source>
</evidence>
<dbReference type="FunFam" id="1.25.40.10:FF:000098">
    <property type="entry name" value="Squamous cell carcinoma antigen recognized by T-cells 3"/>
    <property type="match status" value="1"/>
</dbReference>
<dbReference type="SMART" id="SM00386">
    <property type="entry name" value="HAT"/>
    <property type="match status" value="6"/>
</dbReference>